<proteinExistence type="predicted"/>
<name>A0A4D5R9X2_SCOVI</name>
<dbReference type="AlphaFoldDB" id="A0A4D5R9X2"/>
<keyword evidence="1" id="KW-0732">Signal</keyword>
<organism evidence="2">
    <name type="scientific">Scolopendra viridis</name>
    <name type="common">Giant centipede</name>
    <dbReference type="NCBI Taxonomy" id="118503"/>
    <lineage>
        <taxon>Eukaryota</taxon>
        <taxon>Metazoa</taxon>
        <taxon>Ecdysozoa</taxon>
        <taxon>Arthropoda</taxon>
        <taxon>Myriapoda</taxon>
        <taxon>Chilopoda</taxon>
        <taxon>Pleurostigmophora</taxon>
        <taxon>Scolopendromorpha</taxon>
        <taxon>Scolopendridae</taxon>
        <taxon>Scolopendra</taxon>
    </lineage>
</organism>
<protein>
    <submittedName>
        <fullName evidence="2">SLPTX10</fullName>
    </submittedName>
</protein>
<gene>
    <name evidence="2" type="primary">SLPTX10</name>
</gene>
<accession>A0A4D5R9X2</accession>
<reference evidence="2" key="1">
    <citation type="journal article" date="2018" name="Toxicon">
        <title>Venom-gland transcriptomics and venom proteomics of the giant Florida blue centipede, Scolopendra viridis.</title>
        <authorList>
            <person name="Ward M.J."/>
            <person name="Rokyta D.R."/>
        </authorList>
    </citation>
    <scope>NUCLEOTIDE SEQUENCE</scope>
    <source>
        <tissue evidence="2">Venom gland</tissue>
    </source>
</reference>
<evidence type="ECO:0000313" key="2">
    <source>
        <dbReference type="EMBL" id="MIC88851.1"/>
    </source>
</evidence>
<feature type="chain" id="PRO_5020035606" evidence="1">
    <location>
        <begin position="25"/>
        <end position="67"/>
    </location>
</feature>
<sequence length="67" mass="7515">MRAVFAVLLVFFFLQTFITRETSGGLPQGGRDARMGCHRNCKHFPDNRCNTILPDCCPKKKPSCSPV</sequence>
<feature type="signal peptide" evidence="1">
    <location>
        <begin position="1"/>
        <end position="24"/>
    </location>
</feature>
<dbReference type="EMBL" id="GGNE01000310">
    <property type="protein sequence ID" value="MIC88851.1"/>
    <property type="molecule type" value="Transcribed_RNA"/>
</dbReference>
<evidence type="ECO:0000256" key="1">
    <source>
        <dbReference type="SAM" id="SignalP"/>
    </source>
</evidence>